<dbReference type="PANTHER" id="PTHR46268:SF6">
    <property type="entry name" value="UNIVERSAL STRESS PROTEIN UP12"/>
    <property type="match status" value="1"/>
</dbReference>
<dbReference type="InterPro" id="IPR014729">
    <property type="entry name" value="Rossmann-like_a/b/a_fold"/>
</dbReference>
<gene>
    <name evidence="4" type="ORF">POL72_20615</name>
</gene>
<reference evidence="4 5" key="1">
    <citation type="submission" date="2023-01" db="EMBL/GenBank/DDBJ databases">
        <title>Minimal conservation of predation-associated metabolite biosynthetic gene clusters underscores biosynthetic potential of Myxococcota including descriptions for ten novel species: Archangium lansinium sp. nov., Myxococcus landrumus sp. nov., Nannocystis bai.</title>
        <authorList>
            <person name="Ahearne A."/>
            <person name="Stevens C."/>
            <person name="Dowd S."/>
        </authorList>
    </citation>
    <scope>NUCLEOTIDE SEQUENCE [LARGE SCALE GENOMIC DNA]</scope>
    <source>
        <strain evidence="4 5">WIWO2</strain>
    </source>
</reference>
<evidence type="ECO:0000259" key="3">
    <source>
        <dbReference type="Pfam" id="PF00582"/>
    </source>
</evidence>
<comment type="caution">
    <text evidence="4">The sequence shown here is derived from an EMBL/GenBank/DDBJ whole genome shotgun (WGS) entry which is preliminary data.</text>
</comment>
<organism evidence="4 5">
    <name type="scientific">Sorangium atrum</name>
    <dbReference type="NCBI Taxonomy" id="2995308"/>
    <lineage>
        <taxon>Bacteria</taxon>
        <taxon>Pseudomonadati</taxon>
        <taxon>Myxococcota</taxon>
        <taxon>Polyangia</taxon>
        <taxon>Polyangiales</taxon>
        <taxon>Polyangiaceae</taxon>
        <taxon>Sorangium</taxon>
    </lineage>
</organism>
<protein>
    <submittedName>
        <fullName evidence="4">Universal stress protein</fullName>
    </submittedName>
</protein>
<keyword evidence="5" id="KW-1185">Reference proteome</keyword>
<feature type="domain" description="UspA" evidence="3">
    <location>
        <begin position="185"/>
        <end position="324"/>
    </location>
</feature>
<dbReference type="Proteomes" id="UP001217485">
    <property type="component" value="Unassembled WGS sequence"/>
</dbReference>
<proteinExistence type="inferred from homology"/>
<dbReference type="InterPro" id="IPR006016">
    <property type="entry name" value="UspA"/>
</dbReference>
<dbReference type="SUPFAM" id="SSF52402">
    <property type="entry name" value="Adenine nucleotide alpha hydrolases-like"/>
    <property type="match status" value="2"/>
</dbReference>
<feature type="compositionally biased region" description="Basic and acidic residues" evidence="2">
    <location>
        <begin position="22"/>
        <end position="36"/>
    </location>
</feature>
<feature type="region of interest" description="Disordered" evidence="2">
    <location>
        <begin position="1"/>
        <end position="36"/>
    </location>
</feature>
<name>A0ABT5C191_9BACT</name>
<comment type="similarity">
    <text evidence="1">Belongs to the universal stress protein A family.</text>
</comment>
<sequence>MRRTDATPATPPSSPAQAGPAHRRDGRTTSTPRRDARLGDVLAATDFSPGALAAVERAACLPLSAGSTLHLVHVLPAPASPAEGDSAEQAARRSLDEIAARALDVARGAGNAGLQVVPSVLVGRGFVEIIRHARSHGAELIVLGRHGERSILDLLLGSTAELTVRHADTPVLVVQRAPASAYRRPLLAVELSDVALRSAVLATKVIDPEVSRIRAIHAYRVPFEDRMALALPSLEFAAYKARYHDDARAGLRRLLDSFDGLGVTWEPSVRRGDARRAIVREARRWKADLIIMGTHGRSGISRALLGSVAESVMRSAPCDVLVARPSTFVLELP</sequence>
<dbReference type="Pfam" id="PF00582">
    <property type="entry name" value="Usp"/>
    <property type="match status" value="2"/>
</dbReference>
<dbReference type="CDD" id="cd00293">
    <property type="entry name" value="USP-like"/>
    <property type="match status" value="2"/>
</dbReference>
<feature type="domain" description="UspA" evidence="3">
    <location>
        <begin position="41"/>
        <end position="174"/>
    </location>
</feature>
<dbReference type="EMBL" id="JAQNDK010000002">
    <property type="protein sequence ID" value="MDC0680156.1"/>
    <property type="molecule type" value="Genomic_DNA"/>
</dbReference>
<evidence type="ECO:0000313" key="5">
    <source>
        <dbReference type="Proteomes" id="UP001217485"/>
    </source>
</evidence>
<dbReference type="InterPro" id="IPR006015">
    <property type="entry name" value="Universal_stress_UspA"/>
</dbReference>
<dbReference type="RefSeq" id="WP_272097188.1">
    <property type="nucleotide sequence ID" value="NZ_JAQNDK010000002.1"/>
</dbReference>
<evidence type="ECO:0000313" key="4">
    <source>
        <dbReference type="EMBL" id="MDC0680156.1"/>
    </source>
</evidence>
<accession>A0ABT5C191</accession>
<evidence type="ECO:0000256" key="1">
    <source>
        <dbReference type="ARBA" id="ARBA00008791"/>
    </source>
</evidence>
<dbReference type="PRINTS" id="PR01438">
    <property type="entry name" value="UNVRSLSTRESS"/>
</dbReference>
<dbReference type="PANTHER" id="PTHR46268">
    <property type="entry name" value="STRESS RESPONSE PROTEIN NHAX"/>
    <property type="match status" value="1"/>
</dbReference>
<evidence type="ECO:0000256" key="2">
    <source>
        <dbReference type="SAM" id="MobiDB-lite"/>
    </source>
</evidence>
<dbReference type="Gene3D" id="3.40.50.620">
    <property type="entry name" value="HUPs"/>
    <property type="match status" value="2"/>
</dbReference>